<dbReference type="OrthoDB" id="764352at2"/>
<keyword evidence="2" id="KW-0808">Transferase</keyword>
<accession>A0A5M3WLU4</accession>
<dbReference type="InterPro" id="IPR050271">
    <property type="entry name" value="UDP-glycosyltransferase"/>
</dbReference>
<dbReference type="AlphaFoldDB" id="A0A5M3WLU4"/>
<dbReference type="EMBL" id="BLAE01000020">
    <property type="protein sequence ID" value="GES10247.1"/>
    <property type="molecule type" value="Genomic_DNA"/>
</dbReference>
<organism evidence="3 4">
    <name type="scientific">Acrocarpospora macrocephala</name>
    <dbReference type="NCBI Taxonomy" id="150177"/>
    <lineage>
        <taxon>Bacteria</taxon>
        <taxon>Bacillati</taxon>
        <taxon>Actinomycetota</taxon>
        <taxon>Actinomycetes</taxon>
        <taxon>Streptosporangiales</taxon>
        <taxon>Streptosporangiaceae</taxon>
        <taxon>Acrocarpospora</taxon>
    </lineage>
</organism>
<dbReference type="Pfam" id="PF00201">
    <property type="entry name" value="UDPGT"/>
    <property type="match status" value="1"/>
</dbReference>
<dbReference type="PANTHER" id="PTHR48043:SF145">
    <property type="entry name" value="FI06409P-RELATED"/>
    <property type="match status" value="1"/>
</dbReference>
<protein>
    <submittedName>
        <fullName evidence="3">Uncharacterized protein</fullName>
    </submittedName>
</protein>
<dbReference type="InterPro" id="IPR002213">
    <property type="entry name" value="UDP_glucos_trans"/>
</dbReference>
<keyword evidence="1" id="KW-0328">Glycosyltransferase</keyword>
<evidence type="ECO:0000256" key="2">
    <source>
        <dbReference type="ARBA" id="ARBA00022679"/>
    </source>
</evidence>
<dbReference type="RefSeq" id="WP_155355697.1">
    <property type="nucleotide sequence ID" value="NZ_BAAAHL010000045.1"/>
</dbReference>
<dbReference type="PANTHER" id="PTHR48043">
    <property type="entry name" value="EG:EG0003.4 PROTEIN-RELATED"/>
    <property type="match status" value="1"/>
</dbReference>
<dbReference type="CDD" id="cd03784">
    <property type="entry name" value="GT1_Gtf-like"/>
    <property type="match status" value="1"/>
</dbReference>
<name>A0A5M3WLU4_9ACTN</name>
<evidence type="ECO:0000313" key="3">
    <source>
        <dbReference type="EMBL" id="GES10247.1"/>
    </source>
</evidence>
<dbReference type="GO" id="GO:0008194">
    <property type="term" value="F:UDP-glycosyltransferase activity"/>
    <property type="evidence" value="ECO:0007669"/>
    <property type="project" value="InterPro"/>
</dbReference>
<reference evidence="3 4" key="1">
    <citation type="submission" date="2019-10" db="EMBL/GenBank/DDBJ databases">
        <title>Whole genome shotgun sequence of Acrocarpospora macrocephala NBRC 16266.</title>
        <authorList>
            <person name="Ichikawa N."/>
            <person name="Kimura A."/>
            <person name="Kitahashi Y."/>
            <person name="Komaki H."/>
            <person name="Oguchi A."/>
        </authorList>
    </citation>
    <scope>NUCLEOTIDE SEQUENCE [LARGE SCALE GENOMIC DNA]</scope>
    <source>
        <strain evidence="3 4">NBRC 16266</strain>
    </source>
</reference>
<dbReference type="SUPFAM" id="SSF53756">
    <property type="entry name" value="UDP-Glycosyltransferase/glycogen phosphorylase"/>
    <property type="match status" value="1"/>
</dbReference>
<dbReference type="Gene3D" id="3.40.50.2000">
    <property type="entry name" value="Glycogen Phosphorylase B"/>
    <property type="match status" value="2"/>
</dbReference>
<evidence type="ECO:0000313" key="4">
    <source>
        <dbReference type="Proteomes" id="UP000331127"/>
    </source>
</evidence>
<sequence length="453" mass="51064">MSESRKRVLFLSSTGHGIFNPLRVIAAELARRGTEDLWFAAEQEYQADIENIKEGNGLNFVSLGDPLPEITPNCWDDEVYRKVTQRSRWKAHHAVIRQIFSVVPTQKNYPMVDSLVDEINPALMVFDTVNPIAMTVAVKRKIPFILVSPFFPSNLLATETPRGYPMLHSGLPLNMTFQQRVYNTYFKTRALLMFLHPRMLRIVRHVLATAKELDLPKELLRPTAKTDFAERIVCCTVPGLDYPIPLPEHVHLVGAVIPPLPEVPGDHDLSKWLDANPSVVFMAFGTITRLTGPEVHAVTEIARRLDGRHSVLWKLPKEQQHLLPPSEELPQNLRIESWVPSQLDVLAHPNVKLFVNHAGGNAFHEGLYFGKPQVIRPLWVDCYDQAIRGVDSGVSLTVDDPQTIDVEDWLNKITRVLDNPTFRERAEHFAKAMREAGGVHAAADLILGSPALK</sequence>
<gene>
    <name evidence="3" type="ORF">Amac_038440</name>
</gene>
<proteinExistence type="predicted"/>
<comment type="caution">
    <text evidence="3">The sequence shown here is derived from an EMBL/GenBank/DDBJ whole genome shotgun (WGS) entry which is preliminary data.</text>
</comment>
<evidence type="ECO:0000256" key="1">
    <source>
        <dbReference type="ARBA" id="ARBA00022676"/>
    </source>
</evidence>
<keyword evidence="4" id="KW-1185">Reference proteome</keyword>
<dbReference type="Proteomes" id="UP000331127">
    <property type="component" value="Unassembled WGS sequence"/>
</dbReference>